<dbReference type="GO" id="GO:0009103">
    <property type="term" value="P:lipopolysaccharide biosynthetic process"/>
    <property type="evidence" value="ECO:0007669"/>
    <property type="project" value="TreeGrafter"/>
</dbReference>
<dbReference type="InterPro" id="IPR001296">
    <property type="entry name" value="Glyco_trans_1"/>
</dbReference>
<proteinExistence type="predicted"/>
<protein>
    <submittedName>
        <fullName evidence="3">Glycosyltransferase involved in cell wall biosynthesis</fullName>
    </submittedName>
</protein>
<dbReference type="PANTHER" id="PTHR46401:SF2">
    <property type="entry name" value="GLYCOSYLTRANSFERASE WBBK-RELATED"/>
    <property type="match status" value="1"/>
</dbReference>
<evidence type="ECO:0000259" key="2">
    <source>
        <dbReference type="Pfam" id="PF00534"/>
    </source>
</evidence>
<dbReference type="RefSeq" id="WP_107830050.1">
    <property type="nucleotide sequence ID" value="NZ_CP160205.1"/>
</dbReference>
<dbReference type="Proteomes" id="UP000244168">
    <property type="component" value="Unassembled WGS sequence"/>
</dbReference>
<gene>
    <name evidence="3" type="ORF">C8P68_106335</name>
</gene>
<dbReference type="GO" id="GO:0016757">
    <property type="term" value="F:glycosyltransferase activity"/>
    <property type="evidence" value="ECO:0007669"/>
    <property type="project" value="InterPro"/>
</dbReference>
<feature type="domain" description="Glycosyl transferase family 1" evidence="2">
    <location>
        <begin position="180"/>
        <end position="327"/>
    </location>
</feature>
<dbReference type="CDD" id="cd03801">
    <property type="entry name" value="GT4_PimA-like"/>
    <property type="match status" value="1"/>
</dbReference>
<dbReference type="PANTHER" id="PTHR46401">
    <property type="entry name" value="GLYCOSYLTRANSFERASE WBBK-RELATED"/>
    <property type="match status" value="1"/>
</dbReference>
<organism evidence="3 4">
    <name type="scientific">Mucilaginibacter yixingensis</name>
    <dbReference type="NCBI Taxonomy" id="1295612"/>
    <lineage>
        <taxon>Bacteria</taxon>
        <taxon>Pseudomonadati</taxon>
        <taxon>Bacteroidota</taxon>
        <taxon>Sphingobacteriia</taxon>
        <taxon>Sphingobacteriales</taxon>
        <taxon>Sphingobacteriaceae</taxon>
        <taxon>Mucilaginibacter</taxon>
    </lineage>
</organism>
<keyword evidence="4" id="KW-1185">Reference proteome</keyword>
<evidence type="ECO:0000256" key="1">
    <source>
        <dbReference type="ARBA" id="ARBA00022679"/>
    </source>
</evidence>
<evidence type="ECO:0000313" key="4">
    <source>
        <dbReference type="Proteomes" id="UP000244168"/>
    </source>
</evidence>
<dbReference type="Gene3D" id="3.40.50.2000">
    <property type="entry name" value="Glycogen Phosphorylase B"/>
    <property type="match status" value="2"/>
</dbReference>
<accession>A0A2T5J7J1</accession>
<reference evidence="3 4" key="1">
    <citation type="submission" date="2018-04" db="EMBL/GenBank/DDBJ databases">
        <title>Genomic Encyclopedia of Archaeal and Bacterial Type Strains, Phase II (KMG-II): from individual species to whole genera.</title>
        <authorList>
            <person name="Goeker M."/>
        </authorList>
    </citation>
    <scope>NUCLEOTIDE SEQUENCE [LARGE SCALE GENOMIC DNA]</scope>
    <source>
        <strain evidence="3 4">DSM 26809</strain>
    </source>
</reference>
<dbReference type="OrthoDB" id="9811239at2"/>
<dbReference type="Pfam" id="PF00534">
    <property type="entry name" value="Glycos_transf_1"/>
    <property type="match status" value="1"/>
</dbReference>
<dbReference type="SUPFAM" id="SSF53756">
    <property type="entry name" value="UDP-Glycosyltransferase/glycogen phosphorylase"/>
    <property type="match status" value="1"/>
</dbReference>
<sequence length="365" mass="40862">MKFVFAGYTSTPQFTQPQDWLKRIDMYAGLLEQLAQTDEVISIEQIDFEGDLQHSGVQYLFRRFTKSQLLFPGKLHRLIKAQKPDVVVIHGLHFPLQVIQLRHALGSSVKIILQNHAELPFNKLQKPLQRLAGAYVDACLFASKEMGLDWVRRGNLPDASKIYEVMEVSSIFYPTDQTEARVRTNVSGSPVFLWVGHLNANKDPLTVVQGFLQFASTHPEARLYMIYRNDDLLPEVQNLVKNHPSGKNIILVGAIPHDDLLYWFNSADFIVSGSHYEGGGTALCEGISCGCIPVVTNIQSFRMMTDNGQRGILFDPGNVDSLCKALQLTTVINPFTMRQAVLEYYTATLSFSAIASRLRAIAGSL</sequence>
<name>A0A2T5J7J1_9SPHI</name>
<keyword evidence="1 3" id="KW-0808">Transferase</keyword>
<evidence type="ECO:0000313" key="3">
    <source>
        <dbReference type="EMBL" id="PTQ95120.1"/>
    </source>
</evidence>
<dbReference type="AlphaFoldDB" id="A0A2T5J7J1"/>
<comment type="caution">
    <text evidence="3">The sequence shown here is derived from an EMBL/GenBank/DDBJ whole genome shotgun (WGS) entry which is preliminary data.</text>
</comment>
<dbReference type="EMBL" id="QAOQ01000006">
    <property type="protein sequence ID" value="PTQ95120.1"/>
    <property type="molecule type" value="Genomic_DNA"/>
</dbReference>